<evidence type="ECO:0000313" key="2">
    <source>
        <dbReference type="EMBL" id="GBO36286.1"/>
    </source>
</evidence>
<dbReference type="Pfam" id="PF16087">
    <property type="entry name" value="DUF4817"/>
    <property type="match status" value="1"/>
</dbReference>
<feature type="domain" description="DUF4817" evidence="1">
    <location>
        <begin position="37"/>
        <end position="73"/>
    </location>
</feature>
<dbReference type="InterPro" id="IPR032135">
    <property type="entry name" value="DUF4817"/>
</dbReference>
<dbReference type="EMBL" id="BGPR01060425">
    <property type="protein sequence ID" value="GBO36286.1"/>
    <property type="molecule type" value="Genomic_DNA"/>
</dbReference>
<dbReference type="AlphaFoldDB" id="A0A4Y2WI42"/>
<comment type="caution">
    <text evidence="2">The sequence shown here is derived from an EMBL/GenBank/DDBJ whole genome shotgun (WGS) entry which is preliminary data.</text>
</comment>
<gene>
    <name evidence="2" type="ORF">AVEN_195913_1</name>
</gene>
<evidence type="ECO:0000313" key="3">
    <source>
        <dbReference type="Proteomes" id="UP000499080"/>
    </source>
</evidence>
<keyword evidence="3" id="KW-1185">Reference proteome</keyword>
<evidence type="ECO:0000259" key="1">
    <source>
        <dbReference type="Pfam" id="PF16087"/>
    </source>
</evidence>
<dbReference type="Proteomes" id="UP000499080">
    <property type="component" value="Unassembled WGS sequence"/>
</dbReference>
<name>A0A4Y2WI42_ARAVE</name>
<sequence length="158" mass="18238">MALGVPQGLWQENRKIAVVMSTVQQKSMSVLWLTEFKSMIEVKRRYCLEYGCQPPSTNSIKRWMEQFKETGSVHHRLGADRLSVRNSTTDVVHKCFHRSPTVTVCQASRELQFPKLTIHDFLHKRLKLHTYNSNSAGNPCKRLHTVIQFYCGYAPSRG</sequence>
<protein>
    <recommendedName>
        <fullName evidence="1">DUF4817 domain-containing protein</fullName>
    </recommendedName>
</protein>
<reference evidence="2 3" key="1">
    <citation type="journal article" date="2019" name="Sci. Rep.">
        <title>Orb-weaving spider Araneus ventricosus genome elucidates the spidroin gene catalogue.</title>
        <authorList>
            <person name="Kono N."/>
            <person name="Nakamura H."/>
            <person name="Ohtoshi R."/>
            <person name="Moran D.A.P."/>
            <person name="Shinohara A."/>
            <person name="Yoshida Y."/>
            <person name="Fujiwara M."/>
            <person name="Mori M."/>
            <person name="Tomita M."/>
            <person name="Arakawa K."/>
        </authorList>
    </citation>
    <scope>NUCLEOTIDE SEQUENCE [LARGE SCALE GENOMIC DNA]</scope>
</reference>
<organism evidence="2 3">
    <name type="scientific">Araneus ventricosus</name>
    <name type="common">Orbweaver spider</name>
    <name type="synonym">Epeira ventricosa</name>
    <dbReference type="NCBI Taxonomy" id="182803"/>
    <lineage>
        <taxon>Eukaryota</taxon>
        <taxon>Metazoa</taxon>
        <taxon>Ecdysozoa</taxon>
        <taxon>Arthropoda</taxon>
        <taxon>Chelicerata</taxon>
        <taxon>Arachnida</taxon>
        <taxon>Araneae</taxon>
        <taxon>Araneomorphae</taxon>
        <taxon>Entelegynae</taxon>
        <taxon>Araneoidea</taxon>
        <taxon>Araneidae</taxon>
        <taxon>Araneus</taxon>
    </lineage>
</organism>
<proteinExistence type="predicted"/>
<dbReference type="OrthoDB" id="9979538at2759"/>
<accession>A0A4Y2WI42</accession>